<protein>
    <recommendedName>
        <fullName evidence="2">Recombinase zinc beta ribbon domain-containing protein</fullName>
    </recommendedName>
</protein>
<sequence length="201" mass="23533">CSKCGDSLYGIRSHYRYVKNGKCLNNYHGYRCGNISSGICNLSIMGKIDGFVLDQIKKKISIIKTKITDGLKPYIDQNIRTSKKNNTEKEIRDIDEQFSRLLDSYLKGITDLELYQRKNNELKYRKEVMLKEQRGYSQNDMTYKIYKYVDSFDINKNLPDLDFDSKRELLSEFISKIEVAPSAGKGKKDYNDRLKIFWLVD</sequence>
<feature type="non-terminal residue" evidence="1">
    <location>
        <position position="1"/>
    </location>
</feature>
<evidence type="ECO:0008006" key="2">
    <source>
        <dbReference type="Google" id="ProtNLM"/>
    </source>
</evidence>
<comment type="caution">
    <text evidence="1">The sequence shown here is derived from an EMBL/GenBank/DDBJ whole genome shotgun (WGS) entry which is preliminary data.</text>
</comment>
<evidence type="ECO:0000313" key="1">
    <source>
        <dbReference type="EMBL" id="GAF88620.1"/>
    </source>
</evidence>
<organism evidence="1">
    <name type="scientific">marine sediment metagenome</name>
    <dbReference type="NCBI Taxonomy" id="412755"/>
    <lineage>
        <taxon>unclassified sequences</taxon>
        <taxon>metagenomes</taxon>
        <taxon>ecological metagenomes</taxon>
    </lineage>
</organism>
<accession>X0UJE3</accession>
<gene>
    <name evidence="1" type="ORF">S01H1_25309</name>
</gene>
<dbReference type="EMBL" id="BARS01015272">
    <property type="protein sequence ID" value="GAF88620.1"/>
    <property type="molecule type" value="Genomic_DNA"/>
</dbReference>
<proteinExistence type="predicted"/>
<dbReference type="AlphaFoldDB" id="X0UJE3"/>
<name>X0UJE3_9ZZZZ</name>
<reference evidence="1" key="1">
    <citation type="journal article" date="2014" name="Front. Microbiol.">
        <title>High frequency of phylogenetically diverse reductive dehalogenase-homologous genes in deep subseafloor sedimentary metagenomes.</title>
        <authorList>
            <person name="Kawai M."/>
            <person name="Futagami T."/>
            <person name="Toyoda A."/>
            <person name="Takaki Y."/>
            <person name="Nishi S."/>
            <person name="Hori S."/>
            <person name="Arai W."/>
            <person name="Tsubouchi T."/>
            <person name="Morono Y."/>
            <person name="Uchiyama I."/>
            <person name="Ito T."/>
            <person name="Fujiyama A."/>
            <person name="Inagaki F."/>
            <person name="Takami H."/>
        </authorList>
    </citation>
    <scope>NUCLEOTIDE SEQUENCE</scope>
    <source>
        <strain evidence="1">Expedition CK06-06</strain>
    </source>
</reference>